<proteinExistence type="predicted"/>
<accession>A0A9D1DNL7</accession>
<feature type="transmembrane region" description="Helical" evidence="2">
    <location>
        <begin position="106"/>
        <end position="132"/>
    </location>
</feature>
<reference evidence="3" key="1">
    <citation type="submission" date="2020-10" db="EMBL/GenBank/DDBJ databases">
        <authorList>
            <person name="Gilroy R."/>
        </authorList>
    </citation>
    <scope>NUCLEOTIDE SEQUENCE</scope>
    <source>
        <strain evidence="3">ChiSjej1B19-7085</strain>
    </source>
</reference>
<keyword evidence="2" id="KW-1133">Transmembrane helix</keyword>
<feature type="compositionally biased region" description="Basic and acidic residues" evidence="1">
    <location>
        <begin position="20"/>
        <end position="42"/>
    </location>
</feature>
<protein>
    <submittedName>
        <fullName evidence="3">Uncharacterized protein</fullName>
    </submittedName>
</protein>
<evidence type="ECO:0000256" key="2">
    <source>
        <dbReference type="SAM" id="Phobius"/>
    </source>
</evidence>
<comment type="caution">
    <text evidence="3">The sequence shown here is derived from an EMBL/GenBank/DDBJ whole genome shotgun (WGS) entry which is preliminary data.</text>
</comment>
<evidence type="ECO:0000256" key="1">
    <source>
        <dbReference type="SAM" id="MobiDB-lite"/>
    </source>
</evidence>
<evidence type="ECO:0000313" key="4">
    <source>
        <dbReference type="Proteomes" id="UP000886785"/>
    </source>
</evidence>
<reference evidence="3" key="2">
    <citation type="journal article" date="2021" name="PeerJ">
        <title>Extensive microbial diversity within the chicken gut microbiome revealed by metagenomics and culture.</title>
        <authorList>
            <person name="Gilroy R."/>
            <person name="Ravi A."/>
            <person name="Getino M."/>
            <person name="Pursley I."/>
            <person name="Horton D.L."/>
            <person name="Alikhan N.F."/>
            <person name="Baker D."/>
            <person name="Gharbi K."/>
            <person name="Hall N."/>
            <person name="Watson M."/>
            <person name="Adriaenssens E.M."/>
            <person name="Foster-Nyarko E."/>
            <person name="Jarju S."/>
            <person name="Secka A."/>
            <person name="Antonio M."/>
            <person name="Oren A."/>
            <person name="Chaudhuri R.R."/>
            <person name="La Ragione R."/>
            <person name="Hildebrand F."/>
            <person name="Pallen M.J."/>
        </authorList>
    </citation>
    <scope>NUCLEOTIDE SEQUENCE</scope>
    <source>
        <strain evidence="3">ChiSjej1B19-7085</strain>
    </source>
</reference>
<sequence>MNEKKKPVPGGRVVSTDYRSAYREEEEAKHAREFAAQEEPEKPAAPAEEDLPEQDDFVTDPQDQEEDLLEKDEDSDSAESEPTDEPVPDQPKTPASRPRYRRRYGIFMGALVLLFALVGVGFLVTMAGQGIYRVVTDDSQLRAWDEFLAPVVMQDPEPFESAADADPEMLLRASIWRTVTVNAENYTEYDELGRTMVPLADVIDSCHVLFGEECELSTLTTSEETFFEYDEEETSFHVAPFSSESSFAPYVESSRTTNEGILLRVGYVSATDEWRGDGSSSSQAERPEPIKYMEYLLKADSSGNQYIAAIRTSPQAG</sequence>
<feature type="region of interest" description="Disordered" evidence="1">
    <location>
        <begin position="1"/>
        <end position="97"/>
    </location>
</feature>
<feature type="compositionally biased region" description="Acidic residues" evidence="1">
    <location>
        <begin position="47"/>
        <end position="87"/>
    </location>
</feature>
<evidence type="ECO:0000313" key="3">
    <source>
        <dbReference type="EMBL" id="HIR56163.1"/>
    </source>
</evidence>
<dbReference type="Proteomes" id="UP000886785">
    <property type="component" value="Unassembled WGS sequence"/>
</dbReference>
<dbReference type="EMBL" id="DVHF01000008">
    <property type="protein sequence ID" value="HIR56163.1"/>
    <property type="molecule type" value="Genomic_DNA"/>
</dbReference>
<name>A0A9D1DNL7_9FIRM</name>
<organism evidence="3 4">
    <name type="scientific">Candidatus Gallacutalibacter pullicola</name>
    <dbReference type="NCBI Taxonomy" id="2840830"/>
    <lineage>
        <taxon>Bacteria</taxon>
        <taxon>Bacillati</taxon>
        <taxon>Bacillota</taxon>
        <taxon>Clostridia</taxon>
        <taxon>Eubacteriales</taxon>
        <taxon>Candidatus Gallacutalibacter</taxon>
    </lineage>
</organism>
<keyword evidence="2" id="KW-0472">Membrane</keyword>
<dbReference type="AlphaFoldDB" id="A0A9D1DNL7"/>
<gene>
    <name evidence="3" type="ORF">IAA54_00685</name>
</gene>
<keyword evidence="2" id="KW-0812">Transmembrane</keyword>